<comment type="caution">
    <text evidence="1">The sequence shown here is derived from an EMBL/GenBank/DDBJ whole genome shotgun (WGS) entry which is preliminary data.</text>
</comment>
<proteinExistence type="predicted"/>
<dbReference type="Proteomes" id="UP001578633">
    <property type="component" value="Chromosome 8"/>
</dbReference>
<name>A0ABR3U9R4_9PLEO</name>
<dbReference type="GeneID" id="96088552"/>
<dbReference type="EMBL" id="JBHGVX010000008">
    <property type="protein sequence ID" value="KAL1793248.1"/>
    <property type="molecule type" value="Genomic_DNA"/>
</dbReference>
<accession>A0ABR3U9R4</accession>
<gene>
    <name evidence="1" type="ORF">ACET3X_008230</name>
</gene>
<reference evidence="1 2" key="1">
    <citation type="submission" date="2024-09" db="EMBL/GenBank/DDBJ databases">
        <title>T2T genomes of carrot and Alternaria dauci and their utility for understanding host-pathogen interaction during carrot leaf blight disease.</title>
        <authorList>
            <person name="Liu W."/>
            <person name="Xu S."/>
            <person name="Ou C."/>
            <person name="Liu X."/>
            <person name="Zhuang F."/>
            <person name="Deng X.W."/>
        </authorList>
    </citation>
    <scope>NUCLEOTIDE SEQUENCE [LARGE SCALE GENOMIC DNA]</scope>
    <source>
        <strain evidence="1 2">A2016</strain>
    </source>
</reference>
<keyword evidence="2" id="KW-1185">Reference proteome</keyword>
<evidence type="ECO:0000313" key="1">
    <source>
        <dbReference type="EMBL" id="KAL1793248.1"/>
    </source>
</evidence>
<evidence type="ECO:0000313" key="2">
    <source>
        <dbReference type="Proteomes" id="UP001578633"/>
    </source>
</evidence>
<sequence length="209" mass="24603">MVRRQGKVGAKGSFNVQREIIDQHSSDAELAHRDPLHCYIIRTGKHRGHILAHICRFDEQYVRWIARDQCRNLSRQHVIRRAVDQWNAERRARGAVVPVSGTPSRFKNGKYDLYMQEKYLKKWWKVTAQELIDAGLKPKVNENTKTKAKKCSLYEVYQYVKSRGGLSTDEIELLVEEEKDRILRTRANFQSYQNGELGGEDFFDYMDFY</sequence>
<protein>
    <submittedName>
        <fullName evidence="1">Uncharacterized protein</fullName>
    </submittedName>
</protein>
<dbReference type="RefSeq" id="XP_069303832.1">
    <property type="nucleotide sequence ID" value="XM_069454380.1"/>
</dbReference>
<organism evidence="1 2">
    <name type="scientific">Alternaria dauci</name>
    <dbReference type="NCBI Taxonomy" id="48095"/>
    <lineage>
        <taxon>Eukaryota</taxon>
        <taxon>Fungi</taxon>
        <taxon>Dikarya</taxon>
        <taxon>Ascomycota</taxon>
        <taxon>Pezizomycotina</taxon>
        <taxon>Dothideomycetes</taxon>
        <taxon>Pleosporomycetidae</taxon>
        <taxon>Pleosporales</taxon>
        <taxon>Pleosporineae</taxon>
        <taxon>Pleosporaceae</taxon>
        <taxon>Alternaria</taxon>
        <taxon>Alternaria sect. Porri</taxon>
    </lineage>
</organism>